<proteinExistence type="predicted"/>
<dbReference type="GO" id="GO:0009055">
    <property type="term" value="F:electron transfer activity"/>
    <property type="evidence" value="ECO:0007669"/>
    <property type="project" value="InterPro"/>
</dbReference>
<dbReference type="GO" id="GO:0046872">
    <property type="term" value="F:metal ion binding"/>
    <property type="evidence" value="ECO:0007669"/>
    <property type="project" value="UniProtKB-KW"/>
</dbReference>
<dbReference type="GO" id="GO:0020037">
    <property type="term" value="F:heme binding"/>
    <property type="evidence" value="ECO:0007669"/>
    <property type="project" value="InterPro"/>
</dbReference>
<dbReference type="RefSeq" id="WP_125016357.1">
    <property type="nucleotide sequence ID" value="NZ_RQVQ01000001.1"/>
</dbReference>
<evidence type="ECO:0000259" key="5">
    <source>
        <dbReference type="PROSITE" id="PS51007"/>
    </source>
</evidence>
<dbReference type="PROSITE" id="PS51257">
    <property type="entry name" value="PROKAR_LIPOPROTEIN"/>
    <property type="match status" value="1"/>
</dbReference>
<evidence type="ECO:0000313" key="6">
    <source>
        <dbReference type="EMBL" id="RRJ93305.1"/>
    </source>
</evidence>
<keyword evidence="2 4" id="KW-0479">Metal-binding</keyword>
<dbReference type="AlphaFoldDB" id="A0A3P3WDS1"/>
<evidence type="ECO:0000256" key="3">
    <source>
        <dbReference type="ARBA" id="ARBA00023004"/>
    </source>
</evidence>
<keyword evidence="1 4" id="KW-0349">Heme</keyword>
<protein>
    <submittedName>
        <fullName evidence="6">Cytochrome c</fullName>
    </submittedName>
</protein>
<comment type="caution">
    <text evidence="6">The sequence shown here is derived from an EMBL/GenBank/DDBJ whole genome shotgun (WGS) entry which is preliminary data.</text>
</comment>
<dbReference type="EMBL" id="RQVQ01000001">
    <property type="protein sequence ID" value="RRJ93305.1"/>
    <property type="molecule type" value="Genomic_DNA"/>
</dbReference>
<gene>
    <name evidence="6" type="ORF">EG240_00630</name>
</gene>
<dbReference type="PANTHER" id="PTHR40394:SF2">
    <property type="entry name" value="QUINOL:CYTOCHROME C OXIDOREDUCTASE MEMBRANE PROTEIN"/>
    <property type="match status" value="1"/>
</dbReference>
<dbReference type="InterPro" id="IPR009056">
    <property type="entry name" value="Cyt_c-like_dom"/>
</dbReference>
<evidence type="ECO:0000313" key="7">
    <source>
        <dbReference type="Proteomes" id="UP000275719"/>
    </source>
</evidence>
<dbReference type="PROSITE" id="PS51007">
    <property type="entry name" value="CYTC"/>
    <property type="match status" value="1"/>
</dbReference>
<dbReference type="Gene3D" id="1.10.760.10">
    <property type="entry name" value="Cytochrome c-like domain"/>
    <property type="match status" value="1"/>
</dbReference>
<dbReference type="InterPro" id="IPR036909">
    <property type="entry name" value="Cyt_c-like_dom_sf"/>
</dbReference>
<accession>A0A3P3WDS1</accession>
<dbReference type="PANTHER" id="PTHR40394">
    <property type="entry name" value="LIPOPROTEIN-RELATED"/>
    <property type="match status" value="1"/>
</dbReference>
<evidence type="ECO:0000256" key="2">
    <source>
        <dbReference type="ARBA" id="ARBA00022723"/>
    </source>
</evidence>
<dbReference type="OrthoDB" id="9796771at2"/>
<sequence>MKTLYKFVALAGVSALTTSCFNKENPNYQLFPNMYESVAYETYSESKAFPNGKEGQLPAKGSIPRGFEPYEYENTPEGLAAAKANLNSPLTEVTPEDLEEGKKLFGIYCAICHGDSGDGKGNLVKKEKFLGVPSYLDREITPGSVFHVITYGMNSMGSHKNQLTQHERWLVTEYVMKLKSEL</sequence>
<dbReference type="Pfam" id="PF13442">
    <property type="entry name" value="Cytochrome_CBB3"/>
    <property type="match status" value="1"/>
</dbReference>
<evidence type="ECO:0000256" key="4">
    <source>
        <dbReference type="PROSITE-ProRule" id="PRU00433"/>
    </source>
</evidence>
<name>A0A3P3WDS1_9FLAO</name>
<evidence type="ECO:0000256" key="1">
    <source>
        <dbReference type="ARBA" id="ARBA00022617"/>
    </source>
</evidence>
<reference evidence="6 7" key="1">
    <citation type="submission" date="2018-11" db="EMBL/GenBank/DDBJ databases">
        <title>Flavobacterium sp. nov., YIM 102701-2 draft genome.</title>
        <authorList>
            <person name="Li G."/>
            <person name="Jiang Y."/>
        </authorList>
    </citation>
    <scope>NUCLEOTIDE SEQUENCE [LARGE SCALE GENOMIC DNA]</scope>
    <source>
        <strain evidence="6 7">YIM 102701-2</strain>
    </source>
</reference>
<keyword evidence="7" id="KW-1185">Reference proteome</keyword>
<organism evidence="6 7">
    <name type="scientific">Paenimyroides tangerinum</name>
    <dbReference type="NCBI Taxonomy" id="2488728"/>
    <lineage>
        <taxon>Bacteria</taxon>
        <taxon>Pseudomonadati</taxon>
        <taxon>Bacteroidota</taxon>
        <taxon>Flavobacteriia</taxon>
        <taxon>Flavobacteriales</taxon>
        <taxon>Flavobacteriaceae</taxon>
        <taxon>Paenimyroides</taxon>
    </lineage>
</organism>
<dbReference type="Proteomes" id="UP000275719">
    <property type="component" value="Unassembled WGS sequence"/>
</dbReference>
<feature type="domain" description="Cytochrome c" evidence="5">
    <location>
        <begin position="96"/>
        <end position="179"/>
    </location>
</feature>
<keyword evidence="3 4" id="KW-0408">Iron</keyword>
<dbReference type="SUPFAM" id="SSF46626">
    <property type="entry name" value="Cytochrome c"/>
    <property type="match status" value="1"/>
</dbReference>